<feature type="domain" description="Peptidase M9 collagenase N-terminal" evidence="14">
    <location>
        <begin position="137"/>
        <end position="318"/>
    </location>
</feature>
<keyword evidence="12" id="KW-0865">Zymogen</keyword>
<dbReference type="InterPro" id="IPR013661">
    <property type="entry name" value="Peptidase_M9_N_dom"/>
</dbReference>
<evidence type="ECO:0000256" key="3">
    <source>
        <dbReference type="ARBA" id="ARBA00004613"/>
    </source>
</evidence>
<proteinExistence type="predicted"/>
<evidence type="ECO:0000256" key="12">
    <source>
        <dbReference type="ARBA" id="ARBA00023145"/>
    </source>
</evidence>
<evidence type="ECO:0000256" key="9">
    <source>
        <dbReference type="ARBA" id="ARBA00022801"/>
    </source>
</evidence>
<evidence type="ECO:0000256" key="5">
    <source>
        <dbReference type="ARBA" id="ARBA00022525"/>
    </source>
</evidence>
<gene>
    <name evidence="15" type="ORF">P8A22_00840</name>
</gene>
<sequence>MRISLARRDARRTHPRTAASLAALTLALSLGGGLLAAPGLAATAPSSYSGPAGAPTAAGPHLGLLGADPDSPRAQLDAVPPAAAHSGQRAGTASDRPPLSADQSVQRTGYNQPRAGKAAYPRPSQHGRKSGVRSADCQIGDFTQNTGDALVRKIKESATDCVNTLFTLTGGDARGAFREEQMTTVAQALRAGSADYPGDSSTGMPQLVLFLRAGYFVQWYHPDDVGQYGGTLKSAIQGGLDAFFAAPRSHDVTDANGETLSEAVILVDSAQENARYLSIVKRLLADYDESYNGSYWMVNAVNSVFTVLFRGHQVPEFLTAVEQDPSVLDTVAKFSLDHIDVLGGDKWFLVYNAGRELGRFLQHDSLRDKASPLAKDLLAKSQITGPTAPLWVGVAEMTDAYDKERCEEYGTCNLKERLTEAVLPVRHDCGGGITIKAQEITTDQLAEACRSMSGQNAFFHSVARDSGPVKDDRNETIEVTAFDSSNDYRTYAGIIYGIDTNNGGMFLEGDPSAEGNQPRFIAYEAEWQKPEFAIWNLNHEYTHYLDGRFNMYGDFEDGMTTPTVWWVEGFAEYVSYSYLKETNEAAITEAGKHTYRLSTLFDTTYANSDQDRTYRWGYLAVRFMVERHPGEVDTLLRYYRSGDWPGARDLLTRSIGGAYDAEFDQWLTDCAAGACKAS</sequence>
<keyword evidence="6" id="KW-0645">Protease</keyword>
<evidence type="ECO:0000256" key="8">
    <source>
        <dbReference type="ARBA" id="ARBA00022729"/>
    </source>
</evidence>
<evidence type="ECO:0000259" key="14">
    <source>
        <dbReference type="Pfam" id="PF08453"/>
    </source>
</evidence>
<evidence type="ECO:0000256" key="11">
    <source>
        <dbReference type="ARBA" id="ARBA00023049"/>
    </source>
</evidence>
<comment type="catalytic activity">
    <reaction evidence="1">
        <text>Digestion of native collagen in the triple helical region at Xaa-|-Gly bonds. With synthetic peptides, a preference is shown for Gly at P3 and P1', Pro and Ala at P2 and P2', and hydroxyproline, Ala or Arg at P3'.</text>
        <dbReference type="EC" id="3.4.24.3"/>
    </reaction>
</comment>
<comment type="cofactor">
    <cofactor evidence="2">
        <name>Zn(2+)</name>
        <dbReference type="ChEBI" id="CHEBI:29105"/>
    </cofactor>
</comment>
<evidence type="ECO:0000256" key="6">
    <source>
        <dbReference type="ARBA" id="ARBA00022670"/>
    </source>
</evidence>
<dbReference type="Pfam" id="PF01752">
    <property type="entry name" value="Peptidase_M9"/>
    <property type="match status" value="1"/>
</dbReference>
<feature type="region of interest" description="Disordered" evidence="13">
    <location>
        <begin position="42"/>
        <end position="132"/>
    </location>
</feature>
<keyword evidence="10" id="KW-0862">Zinc</keyword>
<evidence type="ECO:0000256" key="4">
    <source>
        <dbReference type="ARBA" id="ARBA00012653"/>
    </source>
</evidence>
<evidence type="ECO:0000256" key="2">
    <source>
        <dbReference type="ARBA" id="ARBA00001947"/>
    </source>
</evidence>
<reference evidence="15 16" key="1">
    <citation type="submission" date="2023-03" db="EMBL/GenBank/DDBJ databases">
        <title>Isolation and description of six Streptomyces strains from soil environments, able to metabolize different microbial glucans.</title>
        <authorList>
            <person name="Widen T."/>
            <person name="Larsbrink J."/>
        </authorList>
    </citation>
    <scope>NUCLEOTIDE SEQUENCE [LARGE SCALE GENOMIC DNA]</scope>
    <source>
        <strain evidence="15 16">Mut2</strain>
    </source>
</reference>
<evidence type="ECO:0000313" key="16">
    <source>
        <dbReference type="Proteomes" id="UP001229952"/>
    </source>
</evidence>
<keyword evidence="8" id="KW-0732">Signal</keyword>
<dbReference type="InterPro" id="IPR002169">
    <property type="entry name" value="Peptidase_M9A/M9B"/>
</dbReference>
<keyword evidence="11" id="KW-0482">Metalloprotease</keyword>
<dbReference type="PANTHER" id="PTHR13062">
    <property type="entry name" value="COLLAGENASE"/>
    <property type="match status" value="1"/>
</dbReference>
<name>A0ABY9HVZ5_9ACTN</name>
<dbReference type="PANTHER" id="PTHR13062:SF9">
    <property type="entry name" value="MICROBIAL COLLAGENASE"/>
    <property type="match status" value="1"/>
</dbReference>
<evidence type="ECO:0000256" key="7">
    <source>
        <dbReference type="ARBA" id="ARBA00022723"/>
    </source>
</evidence>
<organism evidence="15 16">
    <name type="scientific">Streptomyces laculatispora</name>
    <dbReference type="NCBI Taxonomy" id="887464"/>
    <lineage>
        <taxon>Bacteria</taxon>
        <taxon>Bacillati</taxon>
        <taxon>Actinomycetota</taxon>
        <taxon>Actinomycetes</taxon>
        <taxon>Kitasatosporales</taxon>
        <taxon>Streptomycetaceae</taxon>
        <taxon>Streptomyces</taxon>
    </lineage>
</organism>
<comment type="subcellular location">
    <subcellularLocation>
        <location evidence="3">Secreted</location>
    </subcellularLocation>
</comment>
<dbReference type="GO" id="GO:0004222">
    <property type="term" value="F:metalloendopeptidase activity"/>
    <property type="evidence" value="ECO:0007669"/>
    <property type="project" value="UniProtKB-EC"/>
</dbReference>
<dbReference type="RefSeq" id="WP_306085414.1">
    <property type="nucleotide sequence ID" value="NZ_CP120992.1"/>
</dbReference>
<evidence type="ECO:0000256" key="1">
    <source>
        <dbReference type="ARBA" id="ARBA00000424"/>
    </source>
</evidence>
<evidence type="ECO:0000313" key="15">
    <source>
        <dbReference type="EMBL" id="WLQ38725.1"/>
    </source>
</evidence>
<dbReference type="Proteomes" id="UP001229952">
    <property type="component" value="Chromosome"/>
</dbReference>
<dbReference type="EC" id="3.4.24.3" evidence="4"/>
<keyword evidence="9 15" id="KW-0378">Hydrolase</keyword>
<keyword evidence="16" id="KW-1185">Reference proteome</keyword>
<accession>A0ABY9HVZ5</accession>
<protein>
    <recommendedName>
        <fullName evidence="4">microbial collagenase</fullName>
        <ecNumber evidence="4">3.4.24.3</ecNumber>
    </recommendedName>
</protein>
<dbReference type="PRINTS" id="PR00931">
    <property type="entry name" value="MICOLLPTASE"/>
</dbReference>
<evidence type="ECO:0000256" key="13">
    <source>
        <dbReference type="SAM" id="MobiDB-lite"/>
    </source>
</evidence>
<dbReference type="Gene3D" id="1.10.390.20">
    <property type="match status" value="1"/>
</dbReference>
<evidence type="ECO:0000256" key="10">
    <source>
        <dbReference type="ARBA" id="ARBA00022833"/>
    </source>
</evidence>
<keyword evidence="7" id="KW-0479">Metal-binding</keyword>
<dbReference type="Pfam" id="PF08453">
    <property type="entry name" value="Peptidase_M9_N"/>
    <property type="match status" value="1"/>
</dbReference>
<dbReference type="EMBL" id="CP120992">
    <property type="protein sequence ID" value="WLQ38725.1"/>
    <property type="molecule type" value="Genomic_DNA"/>
</dbReference>
<dbReference type="Gene3D" id="3.40.30.160">
    <property type="entry name" value="Collagenase ColT, N-terminal domain"/>
    <property type="match status" value="1"/>
</dbReference>
<feature type="compositionally biased region" description="Polar residues" evidence="13">
    <location>
        <begin position="101"/>
        <end position="111"/>
    </location>
</feature>
<feature type="compositionally biased region" description="Low complexity" evidence="13">
    <location>
        <begin position="42"/>
        <end position="69"/>
    </location>
</feature>
<keyword evidence="5" id="KW-0964">Secreted</keyword>